<dbReference type="EMBL" id="SZYD01000013">
    <property type="protein sequence ID" value="KAD4385892.1"/>
    <property type="molecule type" value="Genomic_DNA"/>
</dbReference>
<keyword evidence="4" id="KW-1185">Reference proteome</keyword>
<dbReference type="GO" id="GO:0006355">
    <property type="term" value="P:regulation of DNA-templated transcription"/>
    <property type="evidence" value="ECO:0007669"/>
    <property type="project" value="InterPro"/>
</dbReference>
<comment type="caution">
    <text evidence="3">The sequence shown here is derived from an EMBL/GenBank/DDBJ whole genome shotgun (WGS) entry which is preliminary data.</text>
</comment>
<gene>
    <name evidence="3" type="ORF">E3N88_26061</name>
</gene>
<evidence type="ECO:0000256" key="1">
    <source>
        <dbReference type="ARBA" id="ARBA00004123"/>
    </source>
</evidence>
<dbReference type="OrthoDB" id="1723354at2759"/>
<dbReference type="Proteomes" id="UP000326396">
    <property type="component" value="Linkage Group LG3"/>
</dbReference>
<evidence type="ECO:0000256" key="2">
    <source>
        <dbReference type="ARBA" id="ARBA00023242"/>
    </source>
</evidence>
<evidence type="ECO:0000313" key="4">
    <source>
        <dbReference type="Proteomes" id="UP000326396"/>
    </source>
</evidence>
<proteinExistence type="predicted"/>
<sequence>MYHSQFNEPQQFQNKEIEDPHHICIQRACNKEGHTRRFQNDDHVYKFVLNILNMYRKENKGINEVYLQTFALEDKLQKILSEDKLRKTLSEDKLRKTSFGRKHYFGRL</sequence>
<comment type="subcellular location">
    <subcellularLocation>
        <location evidence="1">Nucleus</location>
    </subcellularLocation>
</comment>
<dbReference type="GO" id="GO:0005634">
    <property type="term" value="C:nucleus"/>
    <property type="evidence" value="ECO:0007669"/>
    <property type="project" value="UniProtKB-SubCell"/>
</dbReference>
<evidence type="ECO:0000313" key="3">
    <source>
        <dbReference type="EMBL" id="KAD4385892.1"/>
    </source>
</evidence>
<dbReference type="SUPFAM" id="SSF47762">
    <property type="entry name" value="PAH2 domain"/>
    <property type="match status" value="1"/>
</dbReference>
<name>A0A5N6N7H6_9ASTR</name>
<dbReference type="InterPro" id="IPR036600">
    <property type="entry name" value="PAH_sf"/>
</dbReference>
<keyword evidence="2" id="KW-0539">Nucleus</keyword>
<reference evidence="3 4" key="1">
    <citation type="submission" date="2019-05" db="EMBL/GenBank/DDBJ databases">
        <title>Mikania micrantha, genome provides insights into the molecular mechanism of rapid growth.</title>
        <authorList>
            <person name="Liu B."/>
        </authorList>
    </citation>
    <scope>NUCLEOTIDE SEQUENCE [LARGE SCALE GENOMIC DNA]</scope>
    <source>
        <strain evidence="3">NLD-2019</strain>
        <tissue evidence="3">Leaf</tissue>
    </source>
</reference>
<organism evidence="3 4">
    <name type="scientific">Mikania micrantha</name>
    <name type="common">bitter vine</name>
    <dbReference type="NCBI Taxonomy" id="192012"/>
    <lineage>
        <taxon>Eukaryota</taxon>
        <taxon>Viridiplantae</taxon>
        <taxon>Streptophyta</taxon>
        <taxon>Embryophyta</taxon>
        <taxon>Tracheophyta</taxon>
        <taxon>Spermatophyta</taxon>
        <taxon>Magnoliopsida</taxon>
        <taxon>eudicotyledons</taxon>
        <taxon>Gunneridae</taxon>
        <taxon>Pentapetalae</taxon>
        <taxon>asterids</taxon>
        <taxon>campanulids</taxon>
        <taxon>Asterales</taxon>
        <taxon>Asteraceae</taxon>
        <taxon>Asteroideae</taxon>
        <taxon>Heliantheae alliance</taxon>
        <taxon>Eupatorieae</taxon>
        <taxon>Mikania</taxon>
    </lineage>
</organism>
<protein>
    <submittedName>
        <fullName evidence="3">Uncharacterized protein</fullName>
    </submittedName>
</protein>
<dbReference type="Gene3D" id="1.20.1160.11">
    <property type="entry name" value="Paired amphipathic helix"/>
    <property type="match status" value="1"/>
</dbReference>
<dbReference type="AlphaFoldDB" id="A0A5N6N7H6"/>
<accession>A0A5N6N7H6</accession>